<gene>
    <name evidence="1" type="ORF">LCGC14_3075970</name>
</gene>
<evidence type="ECO:0000313" key="1">
    <source>
        <dbReference type="EMBL" id="KKK55297.1"/>
    </source>
</evidence>
<protein>
    <submittedName>
        <fullName evidence="1">Uncharacterized protein</fullName>
    </submittedName>
</protein>
<reference evidence="1" key="1">
    <citation type="journal article" date="2015" name="Nature">
        <title>Complex archaea that bridge the gap between prokaryotes and eukaryotes.</title>
        <authorList>
            <person name="Spang A."/>
            <person name="Saw J.H."/>
            <person name="Jorgensen S.L."/>
            <person name="Zaremba-Niedzwiedzka K."/>
            <person name="Martijn J."/>
            <person name="Lind A.E."/>
            <person name="van Eijk R."/>
            <person name="Schleper C."/>
            <person name="Guy L."/>
            <person name="Ettema T.J."/>
        </authorList>
    </citation>
    <scope>NUCLEOTIDE SEQUENCE</scope>
</reference>
<sequence length="118" mass="13219">MNPPSWNTALVGIGAILVLALVGMPIQNAEALDSPVLYKLQSIQNDIESLKENSQNFDATKIGSQTFNFRTVGESLLEIQNTQSIDEDNETISTVLDYLISEYEIVFNEYKTQVDHHE</sequence>
<name>A0A0F8WEK2_9ZZZZ</name>
<proteinExistence type="predicted"/>
<accession>A0A0F8WEK2</accession>
<organism evidence="1">
    <name type="scientific">marine sediment metagenome</name>
    <dbReference type="NCBI Taxonomy" id="412755"/>
    <lineage>
        <taxon>unclassified sequences</taxon>
        <taxon>metagenomes</taxon>
        <taxon>ecological metagenomes</taxon>
    </lineage>
</organism>
<comment type="caution">
    <text evidence="1">The sequence shown here is derived from an EMBL/GenBank/DDBJ whole genome shotgun (WGS) entry which is preliminary data.</text>
</comment>
<dbReference type="EMBL" id="LAZR01065566">
    <property type="protein sequence ID" value="KKK55297.1"/>
    <property type="molecule type" value="Genomic_DNA"/>
</dbReference>
<feature type="non-terminal residue" evidence="1">
    <location>
        <position position="118"/>
    </location>
</feature>
<dbReference type="AlphaFoldDB" id="A0A0F8WEK2"/>